<keyword evidence="6" id="KW-1185">Reference proteome</keyword>
<dbReference type="CDD" id="cd06464">
    <property type="entry name" value="ACD_sHsps-like"/>
    <property type="match status" value="1"/>
</dbReference>
<dbReference type="RefSeq" id="XP_021861432.2">
    <property type="nucleotide sequence ID" value="XM_022005740.2"/>
</dbReference>
<comment type="similarity">
    <text evidence="3 4">Belongs to the small heat shock protein (HSP20) family.</text>
</comment>
<dbReference type="Pfam" id="PF00011">
    <property type="entry name" value="HSP20"/>
    <property type="match status" value="1"/>
</dbReference>
<name>A0A9R0J4W6_SPIOL</name>
<dbReference type="PROSITE" id="PS01031">
    <property type="entry name" value="SHSP"/>
    <property type="match status" value="1"/>
</dbReference>
<dbReference type="KEGG" id="soe:110800434"/>
<proteinExistence type="inferred from homology"/>
<dbReference type="PANTHER" id="PTHR46991:SF11">
    <property type="entry name" value="SMALL HEAT SHOCK PROTEIN HSPF"/>
    <property type="match status" value="1"/>
</dbReference>
<protein>
    <submittedName>
        <fullName evidence="7">Small heat shock protein, chloroplastic</fullName>
    </submittedName>
</protein>
<dbReference type="PANTHER" id="PTHR46991">
    <property type="entry name" value="23.5 KDA HEAT SHOCK PROTEIN, MITOCHONDRIAL"/>
    <property type="match status" value="1"/>
</dbReference>
<dbReference type="SUPFAM" id="SSF49764">
    <property type="entry name" value="HSP20-like chaperones"/>
    <property type="match status" value="1"/>
</dbReference>
<organism evidence="6 7">
    <name type="scientific">Spinacia oleracea</name>
    <name type="common">Spinach</name>
    <dbReference type="NCBI Taxonomy" id="3562"/>
    <lineage>
        <taxon>Eukaryota</taxon>
        <taxon>Viridiplantae</taxon>
        <taxon>Streptophyta</taxon>
        <taxon>Embryophyta</taxon>
        <taxon>Tracheophyta</taxon>
        <taxon>Spermatophyta</taxon>
        <taxon>Magnoliopsida</taxon>
        <taxon>eudicotyledons</taxon>
        <taxon>Gunneridae</taxon>
        <taxon>Pentapetalae</taxon>
        <taxon>Caryophyllales</taxon>
        <taxon>Chenopodiaceae</taxon>
        <taxon>Chenopodioideae</taxon>
        <taxon>Anserineae</taxon>
        <taxon>Spinacia</taxon>
    </lineage>
</organism>
<accession>A0A9R0J4W6</accession>
<dbReference type="Proteomes" id="UP000813463">
    <property type="component" value="Chromosome 6"/>
</dbReference>
<feature type="domain" description="SHSP" evidence="5">
    <location>
        <begin position="91"/>
        <end position="206"/>
    </location>
</feature>
<dbReference type="InterPro" id="IPR044656">
    <property type="entry name" value="HSP14.7/HSP23.5/HSP23.6-like"/>
</dbReference>
<keyword evidence="2 7" id="KW-0346">Stress response</keyword>
<evidence type="ECO:0000256" key="4">
    <source>
        <dbReference type="RuleBase" id="RU003616"/>
    </source>
</evidence>
<evidence type="ECO:0000313" key="7">
    <source>
        <dbReference type="RefSeq" id="XP_021861432.2"/>
    </source>
</evidence>
<evidence type="ECO:0000256" key="1">
    <source>
        <dbReference type="ARBA" id="ARBA00022946"/>
    </source>
</evidence>
<dbReference type="GeneID" id="110800434"/>
<evidence type="ECO:0000256" key="3">
    <source>
        <dbReference type="PROSITE-ProRule" id="PRU00285"/>
    </source>
</evidence>
<evidence type="ECO:0000259" key="5">
    <source>
        <dbReference type="PROSITE" id="PS01031"/>
    </source>
</evidence>
<evidence type="ECO:0000256" key="2">
    <source>
        <dbReference type="ARBA" id="ARBA00023016"/>
    </source>
</evidence>
<keyword evidence="1" id="KW-0809">Transit peptide</keyword>
<evidence type="ECO:0000313" key="6">
    <source>
        <dbReference type="Proteomes" id="UP000813463"/>
    </source>
</evidence>
<dbReference type="InterPro" id="IPR008978">
    <property type="entry name" value="HSP20-like_chaperone"/>
</dbReference>
<sequence length="206" mass="23656">MMTGLARVSLPRNNNLNHRFLSSAPPPKPLLKAVGTPLLHISSYGGYADRVLPYCPLQAKYDYSWISPVEEMRKEQPLYDTSSDDSGDESEADEQKKKKWVFIKHDEDAMYLKMEMPGVGKEDVKIYIEGSIRTYELCVKGIRKLDSKFDDEKTCHKSYECRVSLMPILKYRADMIKAEMVNGVLKVTIPKVKIEERMDIDFVPVN</sequence>
<dbReference type="Gene3D" id="2.60.40.790">
    <property type="match status" value="1"/>
</dbReference>
<reference evidence="7" key="2">
    <citation type="submission" date="2025-08" db="UniProtKB">
        <authorList>
            <consortium name="RefSeq"/>
        </authorList>
    </citation>
    <scope>IDENTIFICATION</scope>
    <source>
        <tissue evidence="7">Leaf</tissue>
    </source>
</reference>
<gene>
    <name evidence="7" type="primary">LOC110800434</name>
</gene>
<dbReference type="InterPro" id="IPR002068">
    <property type="entry name" value="A-crystallin/Hsp20_dom"/>
</dbReference>
<reference evidence="6" key="1">
    <citation type="journal article" date="2021" name="Nat. Commun.">
        <title>Genomic analyses provide insights into spinach domestication and the genetic basis of agronomic traits.</title>
        <authorList>
            <person name="Cai X."/>
            <person name="Sun X."/>
            <person name="Xu C."/>
            <person name="Sun H."/>
            <person name="Wang X."/>
            <person name="Ge C."/>
            <person name="Zhang Z."/>
            <person name="Wang Q."/>
            <person name="Fei Z."/>
            <person name="Jiao C."/>
            <person name="Wang Q."/>
        </authorList>
    </citation>
    <scope>NUCLEOTIDE SEQUENCE [LARGE SCALE GENOMIC DNA]</scope>
    <source>
        <strain evidence="6">cv. Varoflay</strain>
    </source>
</reference>
<dbReference type="AlphaFoldDB" id="A0A9R0J4W6"/>